<reference evidence="2 3" key="1">
    <citation type="submission" date="2024-01" db="EMBL/GenBank/DDBJ databases">
        <title>A draft genome for the cacao thread blight pathogen Marasmiellus scandens.</title>
        <authorList>
            <person name="Baruah I.K."/>
            <person name="Leung J."/>
            <person name="Bukari Y."/>
            <person name="Amoako-Attah I."/>
            <person name="Meinhardt L.W."/>
            <person name="Bailey B.A."/>
            <person name="Cohen S.P."/>
        </authorList>
    </citation>
    <scope>NUCLEOTIDE SEQUENCE [LARGE SCALE GENOMIC DNA]</scope>
    <source>
        <strain evidence="2 3">GH-19</strain>
    </source>
</reference>
<keyword evidence="1" id="KW-1133">Transmembrane helix</keyword>
<accession>A0ABR1IU25</accession>
<sequence>MVQPLQGNPYMKAMVIGVSGGVSAGATGGITILGGMRLMDHRQTSLQLEKRKNSTAFTSDNVREAGCKCHHDAGAISSAIASSHSSREDMLGTYAFLCTQPPSEERGHYMNNAAAWYQAEYYYQHTIPSVILTLMLLQLFCRTL</sequence>
<keyword evidence="3" id="KW-1185">Reference proteome</keyword>
<evidence type="ECO:0000256" key="1">
    <source>
        <dbReference type="SAM" id="Phobius"/>
    </source>
</evidence>
<feature type="transmembrane region" description="Helical" evidence="1">
    <location>
        <begin position="13"/>
        <end position="33"/>
    </location>
</feature>
<evidence type="ECO:0000313" key="3">
    <source>
        <dbReference type="Proteomes" id="UP001498398"/>
    </source>
</evidence>
<keyword evidence="1" id="KW-0472">Membrane</keyword>
<dbReference type="EMBL" id="JBANRG010000070">
    <property type="protein sequence ID" value="KAK7440026.1"/>
    <property type="molecule type" value="Genomic_DNA"/>
</dbReference>
<comment type="caution">
    <text evidence="2">The sequence shown here is derived from an EMBL/GenBank/DDBJ whole genome shotgun (WGS) entry which is preliminary data.</text>
</comment>
<evidence type="ECO:0000313" key="2">
    <source>
        <dbReference type="EMBL" id="KAK7440026.1"/>
    </source>
</evidence>
<protein>
    <submittedName>
        <fullName evidence="2">Uncharacterized protein</fullName>
    </submittedName>
</protein>
<dbReference type="Proteomes" id="UP001498398">
    <property type="component" value="Unassembled WGS sequence"/>
</dbReference>
<proteinExistence type="predicted"/>
<gene>
    <name evidence="2" type="ORF">VKT23_017278</name>
</gene>
<keyword evidence="1" id="KW-0812">Transmembrane</keyword>
<name>A0ABR1IU25_9AGAR</name>
<organism evidence="2 3">
    <name type="scientific">Marasmiellus scandens</name>
    <dbReference type="NCBI Taxonomy" id="2682957"/>
    <lineage>
        <taxon>Eukaryota</taxon>
        <taxon>Fungi</taxon>
        <taxon>Dikarya</taxon>
        <taxon>Basidiomycota</taxon>
        <taxon>Agaricomycotina</taxon>
        <taxon>Agaricomycetes</taxon>
        <taxon>Agaricomycetidae</taxon>
        <taxon>Agaricales</taxon>
        <taxon>Marasmiineae</taxon>
        <taxon>Omphalotaceae</taxon>
        <taxon>Marasmiellus</taxon>
    </lineage>
</organism>